<evidence type="ECO:0000313" key="3">
    <source>
        <dbReference type="Proteomes" id="UP000537729"/>
    </source>
</evidence>
<evidence type="ECO:0000313" key="4">
    <source>
        <dbReference type="Proteomes" id="UP000614123"/>
    </source>
</evidence>
<reference evidence="2 3" key="1">
    <citation type="journal article" date="2020" name="Front. Microbiol.">
        <title>Genetic Organization of the aprX-lipA2 Operon Affects the Proteolytic Potential of Pseudomonas Species in Milk.</title>
        <authorList>
            <person name="Maier C."/>
            <person name="Huptas C."/>
            <person name="von Neubeck M."/>
            <person name="Scherer S."/>
            <person name="Wenning M."/>
            <person name="Lucking G."/>
        </authorList>
    </citation>
    <scope>NUCLEOTIDE SEQUENCE [LARGE SCALE GENOMIC DNA]</scope>
    <source>
        <strain evidence="2 3">DSM 16272</strain>
    </source>
</reference>
<proteinExistence type="predicted"/>
<evidence type="ECO:0000313" key="1">
    <source>
        <dbReference type="EMBL" id="MBI6653339.1"/>
    </source>
</evidence>
<keyword evidence="4" id="KW-1185">Reference proteome</keyword>
<accession>A0A7Y1AD01</accession>
<dbReference type="Proteomes" id="UP000614123">
    <property type="component" value="Unassembled WGS sequence"/>
</dbReference>
<gene>
    <name evidence="2" type="ORF">HBO38_34795</name>
    <name evidence="1" type="ORF">YA0849_30715</name>
</gene>
<protein>
    <submittedName>
        <fullName evidence="2">Uncharacterized protein</fullName>
    </submittedName>
</protein>
<reference evidence="1 4" key="2">
    <citation type="submission" date="2020-12" db="EMBL/GenBank/DDBJ databases">
        <title>Comparative genomic insights into the epidemiology and virulence of plant pathogenic Pseudomonads from Turkey.</title>
        <authorList>
            <person name="Dillon M."/>
            <person name="Ruiz-Bedoya T."/>
            <person name="Bendalovic-Torma C."/>
            <person name="Guttman K.M."/>
            <person name="Kwak H."/>
            <person name="Middleton M.A."/>
            <person name="Wang P.W."/>
            <person name="Horuz S."/>
            <person name="Aysan Y."/>
            <person name="Guttman D.S."/>
        </authorList>
    </citation>
    <scope>NUCLEOTIDE SEQUENCE [LARGE SCALE GENOMIC DNA]</scope>
    <source>
        <strain evidence="1 4">S4_EA_3a</strain>
    </source>
</reference>
<sequence>MPRDKTPSSVVAQQLQMTLSRWDAEDTSKAFPTQGTHELPELSNTELVHLRVRVIALENLVIALLAQGTDQQLTVAREMAGYIRPRPGFTQHPLTIHAASQMVNSVDRAVRFRKLSEI</sequence>
<comment type="caution">
    <text evidence="2">The sequence shown here is derived from an EMBL/GenBank/DDBJ whole genome shotgun (WGS) entry which is preliminary data.</text>
</comment>
<name>A0A7Y1AD01_PSEVE</name>
<dbReference type="Proteomes" id="UP000537729">
    <property type="component" value="Unassembled WGS sequence"/>
</dbReference>
<dbReference type="EMBL" id="JAEILD010000207">
    <property type="protein sequence ID" value="MBI6653339.1"/>
    <property type="molecule type" value="Genomic_DNA"/>
</dbReference>
<organism evidence="2 3">
    <name type="scientific">Pseudomonas veronii</name>
    <dbReference type="NCBI Taxonomy" id="76761"/>
    <lineage>
        <taxon>Bacteria</taxon>
        <taxon>Pseudomonadati</taxon>
        <taxon>Pseudomonadota</taxon>
        <taxon>Gammaproteobacteria</taxon>
        <taxon>Pseudomonadales</taxon>
        <taxon>Pseudomonadaceae</taxon>
        <taxon>Pseudomonas</taxon>
    </lineage>
</organism>
<dbReference type="AlphaFoldDB" id="A0A7Y1AD01"/>
<evidence type="ECO:0000313" key="2">
    <source>
        <dbReference type="EMBL" id="NMY13498.1"/>
    </source>
</evidence>
<dbReference type="EMBL" id="JAAQWG010000101">
    <property type="protein sequence ID" value="NMY13498.1"/>
    <property type="molecule type" value="Genomic_DNA"/>
</dbReference>
<dbReference type="RefSeq" id="WP_047296634.1">
    <property type="nucleotide sequence ID" value="NZ_JAAQWG010000101.1"/>
</dbReference>